<comment type="function">
    <text evidence="8">Component of the anaphase promoting complex/cyclosome (APC/C), a cell cycle-regulated E3 ubiquitin ligase that controls progression through mitosis and the G1 phase of the cell cycle. The APC/C complex acts by mediating ubiquitination and subsequent degradation of target proteins: it mainly mediates the formation of 'Lys-11'-linked polyubiquitin chains and, to a lower extent, the formation of 'Lys-48'- and 'Lys-63'-linked polyubiquitin chains. The APC/C complex catalyzes assembly of branched 'Lys-11'-/'Lys-48'-linked branched ubiquitin chains on target proteins.</text>
</comment>
<dbReference type="PANTHER" id="PTHR12830">
    <property type="entry name" value="ANAPHASE-PROMOTING COMPLEX SUBUNIT 5"/>
    <property type="match status" value="1"/>
</dbReference>
<dbReference type="CDD" id="cd16270">
    <property type="entry name" value="Apc5_N"/>
    <property type="match status" value="1"/>
</dbReference>
<accession>A0A9N9WVQ7</accession>
<dbReference type="GO" id="GO:0051301">
    <property type="term" value="P:cell division"/>
    <property type="evidence" value="ECO:0007669"/>
    <property type="project" value="UniProtKB-KW"/>
</dbReference>
<evidence type="ECO:0000256" key="6">
    <source>
        <dbReference type="ARBA" id="ARBA00023306"/>
    </source>
</evidence>
<evidence type="ECO:0000259" key="9">
    <source>
        <dbReference type="Pfam" id="PF12862"/>
    </source>
</evidence>
<evidence type="ECO:0000313" key="10">
    <source>
        <dbReference type="EMBL" id="CAG9807326.1"/>
    </source>
</evidence>
<dbReference type="GO" id="GO:0070979">
    <property type="term" value="P:protein K11-linked ubiquitination"/>
    <property type="evidence" value="ECO:0007669"/>
    <property type="project" value="TreeGrafter"/>
</dbReference>
<reference evidence="10" key="1">
    <citation type="submission" date="2022-01" db="EMBL/GenBank/DDBJ databases">
        <authorList>
            <person name="King R."/>
        </authorList>
    </citation>
    <scope>NUCLEOTIDE SEQUENCE</scope>
</reference>
<keyword evidence="11" id="KW-1185">Reference proteome</keyword>
<keyword evidence="6" id="KW-0131">Cell cycle</keyword>
<keyword evidence="4" id="KW-0498">Mitosis</keyword>
<evidence type="ECO:0000256" key="4">
    <source>
        <dbReference type="ARBA" id="ARBA00022776"/>
    </source>
</evidence>
<evidence type="ECO:0000256" key="3">
    <source>
        <dbReference type="ARBA" id="ARBA00022618"/>
    </source>
</evidence>
<evidence type="ECO:0000313" key="11">
    <source>
        <dbReference type="Proteomes" id="UP001153620"/>
    </source>
</evidence>
<evidence type="ECO:0000256" key="2">
    <source>
        <dbReference type="ARBA" id="ARBA00016066"/>
    </source>
</evidence>
<gene>
    <name evidence="10" type="ORF">CHIRRI_LOCUS10175</name>
</gene>
<protein>
    <recommendedName>
        <fullName evidence="2">Anaphase-promoting complex subunit 5</fullName>
    </recommendedName>
    <alternativeName>
        <fullName evidence="7">Cyclosome subunit 5</fullName>
    </alternativeName>
</protein>
<keyword evidence="3" id="KW-0132">Cell division</keyword>
<dbReference type="InterPro" id="IPR037679">
    <property type="entry name" value="Apc5"/>
</dbReference>
<evidence type="ECO:0000256" key="7">
    <source>
        <dbReference type="ARBA" id="ARBA00031069"/>
    </source>
</evidence>
<dbReference type="InterPro" id="IPR011990">
    <property type="entry name" value="TPR-like_helical_dom_sf"/>
</dbReference>
<sequence>MNNNETEVNFFLPNAPNKTGSGNVSPYKIFVVILLKEYLRKRSEDEELDDNDDKNLTSSMHYSAEYRRKFYMTLLKLTQFSDMSYKDLYNLLTGKYRISDVHLAGFEGTISLLNKLGIEILFKLSKIMDELITDTQTRNNTPLIHQSSVMGFYFRRILVYLDKMSFQDLMNLHKETVIYYEKGIRAISLGDTNIQQQIDEESLPKHKWNIKQAEIFITQQSALLENDEVKALNPKKLQKKIDEIVQTYTPLYSKAYFLSYLNNVRLRDLPNSIEALHRSFDRVNGKPGWENQDNKSHFQYSLLNLAILHTMFEQNEEAMTCLKECIMVAQENGDRVCLQLAQLWLSLLDKKNFQLCEKNIANKTEQTLVRSVSLNIQSLVKVAALSGYLPSKLFDVLIKSDILNCQHSLMNLISNCMAERAALWNLYGWHEIGSLCSQLLLNSNLKVMERTYNGEGFCQALCNVSLWLAMQGDFITSSLITTRVKERFQRYPISKNWMLVEYYVNSIQTIYLEKWSDAATACDHIYHIDPNLSVLQRANLNIARGNRSVALNLLDILLANDGDDEKLQTLYKVRAMIIQAFCMSDSNSISSESLLILNRAAVLAQEKFLNYEYSIINMHISYILLSMNMPQEALKVIKANIENILSNGGIYDKGKAMFLFNQCLIASISTKEEKIGKVKELKEQFELSITYFTKLECWRKVKAVYMYLARLYNDLGMVEERNQYAYKFRLIVEEHTNSSNENINIFY</sequence>
<dbReference type="Pfam" id="PF12862">
    <property type="entry name" value="ANAPC5"/>
    <property type="match status" value="1"/>
</dbReference>
<proteinExistence type="inferred from homology"/>
<dbReference type="SUPFAM" id="SSF48452">
    <property type="entry name" value="TPR-like"/>
    <property type="match status" value="1"/>
</dbReference>
<dbReference type="OrthoDB" id="2504561at2759"/>
<evidence type="ECO:0000256" key="5">
    <source>
        <dbReference type="ARBA" id="ARBA00022786"/>
    </source>
</evidence>
<evidence type="ECO:0000256" key="8">
    <source>
        <dbReference type="ARBA" id="ARBA00045696"/>
    </source>
</evidence>
<comment type="similarity">
    <text evidence="1">Belongs to the APC5 family.</text>
</comment>
<dbReference type="InterPro" id="IPR026000">
    <property type="entry name" value="Apc5_dom"/>
</dbReference>
<dbReference type="AlphaFoldDB" id="A0A9N9WVQ7"/>
<dbReference type="PANTHER" id="PTHR12830:SF9">
    <property type="entry name" value="ANAPHASE-PROMOTING COMPLEX SUBUNIT 5"/>
    <property type="match status" value="1"/>
</dbReference>
<reference evidence="10" key="2">
    <citation type="submission" date="2022-10" db="EMBL/GenBank/DDBJ databases">
        <authorList>
            <consortium name="ENA_rothamsted_submissions"/>
            <consortium name="culmorum"/>
            <person name="King R."/>
        </authorList>
    </citation>
    <scope>NUCLEOTIDE SEQUENCE</scope>
</reference>
<organism evidence="10 11">
    <name type="scientific">Chironomus riparius</name>
    <dbReference type="NCBI Taxonomy" id="315576"/>
    <lineage>
        <taxon>Eukaryota</taxon>
        <taxon>Metazoa</taxon>
        <taxon>Ecdysozoa</taxon>
        <taxon>Arthropoda</taxon>
        <taxon>Hexapoda</taxon>
        <taxon>Insecta</taxon>
        <taxon>Pterygota</taxon>
        <taxon>Neoptera</taxon>
        <taxon>Endopterygota</taxon>
        <taxon>Diptera</taxon>
        <taxon>Nematocera</taxon>
        <taxon>Chironomoidea</taxon>
        <taxon>Chironomidae</taxon>
        <taxon>Chironominae</taxon>
        <taxon>Chironomus</taxon>
    </lineage>
</organism>
<name>A0A9N9WVQ7_9DIPT</name>
<dbReference type="EMBL" id="OU895879">
    <property type="protein sequence ID" value="CAG9807326.1"/>
    <property type="molecule type" value="Genomic_DNA"/>
</dbReference>
<dbReference type="GO" id="GO:0005680">
    <property type="term" value="C:anaphase-promoting complex"/>
    <property type="evidence" value="ECO:0007669"/>
    <property type="project" value="InterPro"/>
</dbReference>
<dbReference type="GO" id="GO:0031145">
    <property type="term" value="P:anaphase-promoting complex-dependent catabolic process"/>
    <property type="evidence" value="ECO:0007669"/>
    <property type="project" value="TreeGrafter"/>
</dbReference>
<evidence type="ECO:0000256" key="1">
    <source>
        <dbReference type="ARBA" id="ARBA00007450"/>
    </source>
</evidence>
<dbReference type="Proteomes" id="UP001153620">
    <property type="component" value="Chromosome 3"/>
</dbReference>
<feature type="domain" description="Anaphase-promoting complex subunit 5" evidence="9">
    <location>
        <begin position="256"/>
        <end position="351"/>
    </location>
</feature>
<dbReference type="GO" id="GO:0045842">
    <property type="term" value="P:positive regulation of mitotic metaphase/anaphase transition"/>
    <property type="evidence" value="ECO:0007669"/>
    <property type="project" value="TreeGrafter"/>
</dbReference>
<keyword evidence="5" id="KW-0833">Ubl conjugation pathway</keyword>